<protein>
    <recommendedName>
        <fullName evidence="3">glutamate formimidoyltransferase</fullName>
        <ecNumber evidence="3">2.1.2.5</ecNumber>
    </recommendedName>
</protein>
<dbReference type="Pfam" id="PF02971">
    <property type="entry name" value="FTCD"/>
    <property type="match status" value="1"/>
</dbReference>
<gene>
    <name evidence="10" type="primary">ftcD</name>
    <name evidence="10" type="ORF">CYJ57_06705</name>
</gene>
<evidence type="ECO:0000256" key="6">
    <source>
        <dbReference type="ARBA" id="ARBA00022808"/>
    </source>
</evidence>
<organism evidence="10 11">
    <name type="scientific">Falseniella ignava</name>
    <dbReference type="NCBI Taxonomy" id="137730"/>
    <lineage>
        <taxon>Bacteria</taxon>
        <taxon>Bacillati</taxon>
        <taxon>Bacillota</taxon>
        <taxon>Bacilli</taxon>
        <taxon>Lactobacillales</taxon>
        <taxon>Aerococcaceae</taxon>
        <taxon>Falseniella</taxon>
    </lineage>
</organism>
<dbReference type="RefSeq" id="WP_101954634.1">
    <property type="nucleotide sequence ID" value="NZ_PKHE01000021.1"/>
</dbReference>
<evidence type="ECO:0000259" key="8">
    <source>
        <dbReference type="SMART" id="SM01221"/>
    </source>
</evidence>
<dbReference type="PANTHER" id="PTHR12234:SF8">
    <property type="entry name" value="FORMIMINOTRANSFERASE-CYCLODEAMINASE"/>
    <property type="match status" value="1"/>
</dbReference>
<evidence type="ECO:0000256" key="7">
    <source>
        <dbReference type="ARBA" id="ARBA00022954"/>
    </source>
</evidence>
<dbReference type="GO" id="GO:0005737">
    <property type="term" value="C:cytoplasm"/>
    <property type="evidence" value="ECO:0007669"/>
    <property type="project" value="UniProtKB-SubCell"/>
</dbReference>
<dbReference type="AlphaFoldDB" id="A0A2I1JWD2"/>
<dbReference type="EMBL" id="PKHE01000021">
    <property type="protein sequence ID" value="PKY87663.1"/>
    <property type="molecule type" value="Genomic_DNA"/>
</dbReference>
<dbReference type="Gene3D" id="3.30.70.670">
    <property type="entry name" value="Formiminotransferase, C-terminal subdomain"/>
    <property type="match status" value="1"/>
</dbReference>
<evidence type="ECO:0000256" key="3">
    <source>
        <dbReference type="ARBA" id="ARBA00012252"/>
    </source>
</evidence>
<dbReference type="Pfam" id="PF07837">
    <property type="entry name" value="FTCD_N"/>
    <property type="match status" value="1"/>
</dbReference>
<name>A0A2I1JWD2_9LACT</name>
<dbReference type="SMART" id="SM01222">
    <property type="entry name" value="FTCD_N"/>
    <property type="match status" value="1"/>
</dbReference>
<evidence type="ECO:0000259" key="9">
    <source>
        <dbReference type="SMART" id="SM01222"/>
    </source>
</evidence>
<dbReference type="GO" id="GO:0030409">
    <property type="term" value="F:glutamate formimidoyltransferase activity"/>
    <property type="evidence" value="ECO:0007669"/>
    <property type="project" value="UniProtKB-EC"/>
</dbReference>
<dbReference type="InterPro" id="IPR013802">
    <property type="entry name" value="Formiminotransferase_C"/>
</dbReference>
<dbReference type="InterPro" id="IPR037070">
    <property type="entry name" value="Formiminotransferase_C_sf"/>
</dbReference>
<dbReference type="PANTHER" id="PTHR12234">
    <property type="entry name" value="FORMIMINOTRANSFERASE-CYCLODEAMINASE"/>
    <property type="match status" value="1"/>
</dbReference>
<dbReference type="InterPro" id="IPR037064">
    <property type="entry name" value="Formiminotransferase_N_sf"/>
</dbReference>
<comment type="pathway">
    <text evidence="2">Amino-acid degradation; L-histidine degradation into L-glutamate; L-glutamate from N-formimidoyl-L-glutamate (transferase route): step 1/1.</text>
</comment>
<dbReference type="Gene3D" id="3.30.990.10">
    <property type="entry name" value="Formiminotransferase, N-terminal subdomain"/>
    <property type="match status" value="1"/>
</dbReference>
<dbReference type="InterPro" id="IPR004227">
    <property type="entry name" value="Formiminotransferase_cat"/>
</dbReference>
<evidence type="ECO:0000313" key="11">
    <source>
        <dbReference type="Proteomes" id="UP000234384"/>
    </source>
</evidence>
<dbReference type="OrthoDB" id="9773217at2"/>
<keyword evidence="4" id="KW-0963">Cytoplasm</keyword>
<comment type="caution">
    <text evidence="10">The sequence shown here is derived from an EMBL/GenBank/DDBJ whole genome shotgun (WGS) entry which is preliminary data.</text>
</comment>
<dbReference type="NCBIfam" id="TIGR02024">
    <property type="entry name" value="FtcD"/>
    <property type="match status" value="1"/>
</dbReference>
<dbReference type="GO" id="GO:0005542">
    <property type="term" value="F:folic acid binding"/>
    <property type="evidence" value="ECO:0007669"/>
    <property type="project" value="UniProtKB-KW"/>
</dbReference>
<evidence type="ECO:0000256" key="2">
    <source>
        <dbReference type="ARBA" id="ARBA00005082"/>
    </source>
</evidence>
<dbReference type="GO" id="GO:0019557">
    <property type="term" value="P:L-histidine catabolic process to glutamate and formate"/>
    <property type="evidence" value="ECO:0007669"/>
    <property type="project" value="UniProtKB-UniPathway"/>
</dbReference>
<comment type="subcellular location">
    <subcellularLocation>
        <location evidence="1">Cytoplasm</location>
    </subcellularLocation>
</comment>
<dbReference type="InterPro" id="IPR022384">
    <property type="entry name" value="FormiminoTrfase_cat_dom_sf"/>
</dbReference>
<evidence type="ECO:0000313" key="10">
    <source>
        <dbReference type="EMBL" id="PKY87663.1"/>
    </source>
</evidence>
<dbReference type="Proteomes" id="UP000234384">
    <property type="component" value="Unassembled WGS sequence"/>
</dbReference>
<feature type="domain" description="Formiminotransferase C-terminal subdomain" evidence="8">
    <location>
        <begin position="181"/>
        <end position="296"/>
    </location>
</feature>
<keyword evidence="6" id="KW-0369">Histidine metabolism</keyword>
<dbReference type="SUPFAM" id="SSF55116">
    <property type="entry name" value="Formiminotransferase domain of formiminotransferase-cyclodeaminase"/>
    <property type="match status" value="2"/>
</dbReference>
<evidence type="ECO:0000256" key="5">
    <source>
        <dbReference type="ARBA" id="ARBA00022679"/>
    </source>
</evidence>
<feature type="domain" description="Formiminotransferase N-terminal subdomain" evidence="9">
    <location>
        <begin position="3"/>
        <end position="180"/>
    </location>
</feature>
<keyword evidence="7" id="KW-0290">Folate-binding</keyword>
<dbReference type="UniPathway" id="UPA00379">
    <property type="reaction ID" value="UER00555"/>
</dbReference>
<keyword evidence="5 10" id="KW-0808">Transferase</keyword>
<evidence type="ECO:0000256" key="1">
    <source>
        <dbReference type="ARBA" id="ARBA00004496"/>
    </source>
</evidence>
<accession>A0A2I1JWD2</accession>
<proteinExistence type="predicted"/>
<dbReference type="InterPro" id="IPR051623">
    <property type="entry name" value="FTCD"/>
</dbReference>
<dbReference type="SMART" id="SM01221">
    <property type="entry name" value="FTCD"/>
    <property type="match status" value="1"/>
</dbReference>
<reference evidence="10 11" key="1">
    <citation type="submission" date="2017-12" db="EMBL/GenBank/DDBJ databases">
        <title>Phylogenetic diversity of female urinary microbiome.</title>
        <authorList>
            <person name="Thomas-White K."/>
            <person name="Wolfe A.J."/>
        </authorList>
    </citation>
    <scope>NUCLEOTIDE SEQUENCE [LARGE SCALE GENOMIC DNA]</scope>
    <source>
        <strain evidence="10 11">UMB0898</strain>
    </source>
</reference>
<sequence>MGQLIQCVPNFSEGRDAKVIEGLLDVAQSVEGVTLIDASSDASHHRTVVTLIGNPAGIEEIAVRLMRYAVEQIDLTAHQGEHPRMGAMDVCPLIPLKGITTEECVEVAKRIGERASEGLALPIFLYEAAASVPERRNLARIRKGEFEGMTQKLQQPEWQPDYGPSVPHPTAGVTAVGVRQPLVAFNVNLNTADLSIAQEIARTVRGSSGGFKHCKAIGVMLEDQQIAQVSMNMTDTQQLPLYRVFECIKLEAKRYGVSVLSSEIIGLTPGQALADSAAYYLQLNTFDYQQQVIENHLI</sequence>
<dbReference type="GO" id="GO:0019556">
    <property type="term" value="P:L-histidine catabolic process to glutamate and formamide"/>
    <property type="evidence" value="ECO:0007669"/>
    <property type="project" value="UniProtKB-UniPathway"/>
</dbReference>
<dbReference type="EC" id="2.1.2.5" evidence="3"/>
<evidence type="ECO:0000256" key="4">
    <source>
        <dbReference type="ARBA" id="ARBA00022490"/>
    </source>
</evidence>
<dbReference type="InterPro" id="IPR012886">
    <property type="entry name" value="Formiminotransferase_N"/>
</dbReference>